<dbReference type="AlphaFoldDB" id="T1H207"/>
<evidence type="ECO:0000256" key="1">
    <source>
        <dbReference type="ARBA" id="ARBA00007657"/>
    </source>
</evidence>
<dbReference type="Pfam" id="PF25782">
    <property type="entry name" value="TPR_CAND1"/>
    <property type="match status" value="1"/>
</dbReference>
<accession>T1H207</accession>
<reference evidence="5" key="2">
    <citation type="submission" date="2015-06" db="UniProtKB">
        <authorList>
            <consortium name="EnsemblMetazoa"/>
        </authorList>
    </citation>
    <scope>IDENTIFICATION</scope>
</reference>
<evidence type="ECO:0000313" key="5">
    <source>
        <dbReference type="EnsemblMetazoa" id="MESCA010236-PA"/>
    </source>
</evidence>
<dbReference type="STRING" id="36166.T1H207"/>
<dbReference type="SUPFAM" id="SSF48371">
    <property type="entry name" value="ARM repeat"/>
    <property type="match status" value="1"/>
</dbReference>
<keyword evidence="6" id="KW-1185">Reference proteome</keyword>
<comment type="similarity">
    <text evidence="1">Belongs to the CAND family.</text>
</comment>
<dbReference type="GO" id="GO:0010265">
    <property type="term" value="P:SCF complex assembly"/>
    <property type="evidence" value="ECO:0007669"/>
    <property type="project" value="InterPro"/>
</dbReference>
<dbReference type="Gene3D" id="1.25.10.10">
    <property type="entry name" value="Leucine-rich Repeat Variant"/>
    <property type="match status" value="1"/>
</dbReference>
<dbReference type="HOGENOM" id="CLU_007157_1_1_1"/>
<dbReference type="Pfam" id="PF08623">
    <property type="entry name" value="TIP120"/>
    <property type="match status" value="1"/>
</dbReference>
<proteinExistence type="inferred from homology"/>
<reference evidence="6" key="1">
    <citation type="submission" date="2013-02" db="EMBL/GenBank/DDBJ databases">
        <authorList>
            <person name="Hughes D."/>
        </authorList>
    </citation>
    <scope>NUCLEOTIDE SEQUENCE</scope>
    <source>
        <strain>Durham</strain>
        <strain evidence="6">NC isolate 2 -- Noor lab</strain>
    </source>
</reference>
<sequence>MDTEDEEYGESEEYSDDDDMSWKVRRAAAKCLEAVISTRHEMIDEFFRTLSPALIMRFKEREENVKSDIFHAYIALLNTMRHTSDDSIPNDPDSMDQVSGTMSLLQNQVPAIVKAVEPLMTEKSIRTRQDCFALLKELLIILPGALGAHIPQLMSGIVCSLSDKNATSNMKIDALGFVCSLLQSHNPEVFHPHIQTLVDLIVKAVFDPFYKIATEALVVLQQLVKVIRPLEAERIQHNFDIALLDQIYSATLQKLKSTDVDQEVKERAIACMGQIISNMGDILKNELIVCLPIFLDRLKNEVTRLSAVKALIMVASSPLKIDLKPILQEIIPILGSFLRKNHRALRIQSLQLLNTIVENYSDSYNPQLLQGAIQEINPLLSDSDLHIAQLSLILLTCAARYQPQALMGGIHEQFLPAVLILLKSPLLQGAALQCTLDLFQALVRAKLPNLSYNQILKKICCRLTVECPNEAVPLAMKLLQELRKATNNDAQLVFCLLSIGEIGRHFDLSSIDQLPQTIIECFNSVSEDVKGAASLALGAVAVGNLSTYLPLILREIESQQKKQYLLLHSLKEVISSLSTTPNGLNQLLPSVPIIWDQLFKNCECQEEGSRNIIAECLGKLVLVDPEQLLPRLRAALKSQSALMRTTVVAAIKFTISDQPQPIDTLLKQCIGEFLMALRDPEPSVRRVSLVAFNSAVHNKPSLVRELLPSMLPSLYEETKVNESLIREVEMGPFKHTVDDGLDIRKAAFECMYTLLEQGLDRVDIMLFLDHVQAGLRDHYDIKC</sequence>
<dbReference type="InterPro" id="IPR013932">
    <property type="entry name" value="TATA-bd_TIP120"/>
</dbReference>
<dbReference type="Proteomes" id="UP000015102">
    <property type="component" value="Unassembled WGS sequence"/>
</dbReference>
<dbReference type="InterPro" id="IPR039852">
    <property type="entry name" value="CAND1/CAND2"/>
</dbReference>
<dbReference type="PANTHER" id="PTHR12696">
    <property type="entry name" value="TIP120"/>
    <property type="match status" value="1"/>
</dbReference>
<evidence type="ECO:0000313" key="6">
    <source>
        <dbReference type="Proteomes" id="UP000015102"/>
    </source>
</evidence>
<feature type="domain" description="TATA-binding protein interacting (TIP20)" evidence="4">
    <location>
        <begin position="702"/>
        <end position="782"/>
    </location>
</feature>
<name>T1H207_MEGSC</name>
<dbReference type="EMBL" id="CAQQ02197402">
    <property type="status" value="NOT_ANNOTATED_CDS"/>
    <property type="molecule type" value="Genomic_DNA"/>
</dbReference>
<keyword evidence="2" id="KW-0677">Repeat</keyword>
<keyword evidence="3" id="KW-0833">Ubl conjugation pathway</keyword>
<dbReference type="EnsemblMetazoa" id="MESCA010236-RA">
    <property type="protein sequence ID" value="MESCA010236-PA"/>
    <property type="gene ID" value="MESCA010236"/>
</dbReference>
<dbReference type="OMA" id="AYIPHFQ"/>
<evidence type="ECO:0000259" key="4">
    <source>
        <dbReference type="Pfam" id="PF08623"/>
    </source>
</evidence>
<dbReference type="InterPro" id="IPR016024">
    <property type="entry name" value="ARM-type_fold"/>
</dbReference>
<dbReference type="EMBL" id="CAQQ02197403">
    <property type="status" value="NOT_ANNOTATED_CDS"/>
    <property type="molecule type" value="Genomic_DNA"/>
</dbReference>
<evidence type="ECO:0000256" key="3">
    <source>
        <dbReference type="ARBA" id="ARBA00022786"/>
    </source>
</evidence>
<dbReference type="InterPro" id="IPR011989">
    <property type="entry name" value="ARM-like"/>
</dbReference>
<protein>
    <recommendedName>
        <fullName evidence="4">TATA-binding protein interacting (TIP20) domain-containing protein</fullName>
    </recommendedName>
</protein>
<evidence type="ECO:0000256" key="2">
    <source>
        <dbReference type="ARBA" id="ARBA00022737"/>
    </source>
</evidence>
<organism evidence="5 6">
    <name type="scientific">Megaselia scalaris</name>
    <name type="common">Humpbacked fly</name>
    <name type="synonym">Phora scalaris</name>
    <dbReference type="NCBI Taxonomy" id="36166"/>
    <lineage>
        <taxon>Eukaryota</taxon>
        <taxon>Metazoa</taxon>
        <taxon>Ecdysozoa</taxon>
        <taxon>Arthropoda</taxon>
        <taxon>Hexapoda</taxon>
        <taxon>Insecta</taxon>
        <taxon>Pterygota</taxon>
        <taxon>Neoptera</taxon>
        <taxon>Endopterygota</taxon>
        <taxon>Diptera</taxon>
        <taxon>Brachycera</taxon>
        <taxon>Muscomorpha</taxon>
        <taxon>Platypezoidea</taxon>
        <taxon>Phoridae</taxon>
        <taxon>Megaseliini</taxon>
        <taxon>Megaselia</taxon>
    </lineage>
</organism>